<evidence type="ECO:0000256" key="3">
    <source>
        <dbReference type="ARBA" id="ARBA00007447"/>
    </source>
</evidence>
<keyword evidence="11" id="KW-0325">Glycoprotein</keyword>
<feature type="domain" description="Peptidase A1" evidence="13">
    <location>
        <begin position="1"/>
        <end position="108"/>
    </location>
</feature>
<reference evidence="14" key="2">
    <citation type="submission" date="2025-08" db="UniProtKB">
        <authorList>
            <consortium name="Ensembl"/>
        </authorList>
    </citation>
    <scope>IDENTIFICATION</scope>
</reference>
<keyword evidence="8" id="KW-0378">Hydrolase</keyword>
<comment type="catalytic activity">
    <reaction evidence="1">
        <text>Specificity similar to, but narrower than, that of pepsin A. Does not cleave the 4-Gln-|-His-5 bond in B chain of insulin.</text>
        <dbReference type="EC" id="3.4.23.5"/>
    </reaction>
</comment>
<evidence type="ECO:0000256" key="12">
    <source>
        <dbReference type="ARBA" id="ARBA00023228"/>
    </source>
</evidence>
<reference evidence="14" key="3">
    <citation type="submission" date="2025-09" db="UniProtKB">
        <authorList>
            <consortium name="Ensembl"/>
        </authorList>
    </citation>
    <scope>IDENTIFICATION</scope>
</reference>
<dbReference type="GO" id="GO:0006508">
    <property type="term" value="P:proteolysis"/>
    <property type="evidence" value="ECO:0007669"/>
    <property type="project" value="UniProtKB-KW"/>
</dbReference>
<evidence type="ECO:0000256" key="2">
    <source>
        <dbReference type="ARBA" id="ARBA00004371"/>
    </source>
</evidence>
<protein>
    <recommendedName>
        <fullName evidence="5">Cathepsin D</fullName>
        <ecNumber evidence="4">3.4.23.5</ecNumber>
    </recommendedName>
</protein>
<dbReference type="InterPro" id="IPR001461">
    <property type="entry name" value="Aspartic_peptidase_A1"/>
</dbReference>
<evidence type="ECO:0000256" key="7">
    <source>
        <dbReference type="ARBA" id="ARBA00022750"/>
    </source>
</evidence>
<dbReference type="PROSITE" id="PS51767">
    <property type="entry name" value="PEPTIDASE_A1"/>
    <property type="match status" value="1"/>
</dbReference>
<dbReference type="GO" id="GO:0004190">
    <property type="term" value="F:aspartic-type endopeptidase activity"/>
    <property type="evidence" value="ECO:0007669"/>
    <property type="project" value="UniProtKB-KW"/>
</dbReference>
<dbReference type="InterPro" id="IPR001969">
    <property type="entry name" value="Aspartic_peptidase_AS"/>
</dbReference>
<organism evidence="14 15">
    <name type="scientific">Hucho hucho</name>
    <name type="common">huchen</name>
    <dbReference type="NCBI Taxonomy" id="62062"/>
    <lineage>
        <taxon>Eukaryota</taxon>
        <taxon>Metazoa</taxon>
        <taxon>Chordata</taxon>
        <taxon>Craniata</taxon>
        <taxon>Vertebrata</taxon>
        <taxon>Euteleostomi</taxon>
        <taxon>Actinopterygii</taxon>
        <taxon>Neopterygii</taxon>
        <taxon>Teleostei</taxon>
        <taxon>Protacanthopterygii</taxon>
        <taxon>Salmoniformes</taxon>
        <taxon>Salmonidae</taxon>
        <taxon>Salmoninae</taxon>
        <taxon>Hucho</taxon>
    </lineage>
</organism>
<evidence type="ECO:0000256" key="10">
    <source>
        <dbReference type="ARBA" id="ARBA00023157"/>
    </source>
</evidence>
<dbReference type="Proteomes" id="UP000314982">
    <property type="component" value="Unassembled WGS sequence"/>
</dbReference>
<evidence type="ECO:0000256" key="6">
    <source>
        <dbReference type="ARBA" id="ARBA00022670"/>
    </source>
</evidence>
<evidence type="ECO:0000259" key="13">
    <source>
        <dbReference type="PROSITE" id="PS51767"/>
    </source>
</evidence>
<evidence type="ECO:0000256" key="4">
    <source>
        <dbReference type="ARBA" id="ARBA00011930"/>
    </source>
</evidence>
<proteinExistence type="inferred from homology"/>
<dbReference type="GO" id="GO:0005764">
    <property type="term" value="C:lysosome"/>
    <property type="evidence" value="ECO:0007669"/>
    <property type="project" value="UniProtKB-SubCell"/>
</dbReference>
<dbReference type="PANTHER" id="PTHR47966:SF42">
    <property type="entry name" value="CATHEPSIN D"/>
    <property type="match status" value="1"/>
</dbReference>
<keyword evidence="6" id="KW-0645">Protease</keyword>
<dbReference type="Gene3D" id="2.40.70.10">
    <property type="entry name" value="Acid Proteases"/>
    <property type="match status" value="1"/>
</dbReference>
<keyword evidence="7" id="KW-0064">Aspartyl protease</keyword>
<dbReference type="SUPFAM" id="SSF50630">
    <property type="entry name" value="Acid proteases"/>
    <property type="match status" value="1"/>
</dbReference>
<dbReference type="Ensembl" id="ENSHHUT00000028267.1">
    <property type="protein sequence ID" value="ENSHHUP00000027189.1"/>
    <property type="gene ID" value="ENSHHUG00000017244.1"/>
</dbReference>
<dbReference type="AlphaFoldDB" id="A0A4W5LN52"/>
<comment type="subcellular location">
    <subcellularLocation>
        <location evidence="2">Lysosome</location>
    </subcellularLocation>
</comment>
<keyword evidence="10" id="KW-1015">Disulfide bond</keyword>
<sequence length="108" mass="11350">MGVGSQLSLCKGGCEAIVDTGTSLITGPMAEVKALQKAIGATPLIQGEYMVNCDKIPTMPVITFNLGGQSYSLTAEQYVLKVSLSLSLSLFFLSSLSLSGDSTLFCYK</sequence>
<dbReference type="EC" id="3.4.23.5" evidence="4"/>
<evidence type="ECO:0000256" key="5">
    <source>
        <dbReference type="ARBA" id="ARBA00015582"/>
    </source>
</evidence>
<dbReference type="InterPro" id="IPR021109">
    <property type="entry name" value="Peptidase_aspartic_dom_sf"/>
</dbReference>
<dbReference type="InterPro" id="IPR033121">
    <property type="entry name" value="PEPTIDASE_A1"/>
</dbReference>
<evidence type="ECO:0000256" key="9">
    <source>
        <dbReference type="ARBA" id="ARBA00023145"/>
    </source>
</evidence>
<evidence type="ECO:0000256" key="11">
    <source>
        <dbReference type="ARBA" id="ARBA00023180"/>
    </source>
</evidence>
<evidence type="ECO:0000313" key="15">
    <source>
        <dbReference type="Proteomes" id="UP000314982"/>
    </source>
</evidence>
<accession>A0A4W5LN52</accession>
<keyword evidence="9" id="KW-0865">Zymogen</keyword>
<dbReference type="STRING" id="62062.ENSHHUP00000027189"/>
<keyword evidence="12" id="KW-0458">Lysosome</keyword>
<name>A0A4W5LN52_9TELE</name>
<reference evidence="15" key="1">
    <citation type="submission" date="2018-06" db="EMBL/GenBank/DDBJ databases">
        <title>Genome assembly of Danube salmon.</title>
        <authorList>
            <person name="Macqueen D.J."/>
            <person name="Gundappa M.K."/>
        </authorList>
    </citation>
    <scope>NUCLEOTIDE SEQUENCE [LARGE SCALE GENOMIC DNA]</scope>
</reference>
<dbReference type="GeneTree" id="ENSGT00940000155733"/>
<evidence type="ECO:0000256" key="8">
    <source>
        <dbReference type="ARBA" id="ARBA00022801"/>
    </source>
</evidence>
<comment type="similarity">
    <text evidence="3">Belongs to the peptidase A1 family.</text>
</comment>
<evidence type="ECO:0000313" key="14">
    <source>
        <dbReference type="Ensembl" id="ENSHHUP00000027189.1"/>
    </source>
</evidence>
<keyword evidence="15" id="KW-1185">Reference proteome</keyword>
<dbReference type="PROSITE" id="PS00141">
    <property type="entry name" value="ASP_PROTEASE"/>
    <property type="match status" value="1"/>
</dbReference>
<evidence type="ECO:0000256" key="1">
    <source>
        <dbReference type="ARBA" id="ARBA00000585"/>
    </source>
</evidence>
<dbReference type="PANTHER" id="PTHR47966">
    <property type="entry name" value="BETA-SITE APP-CLEAVING ENZYME, ISOFORM A-RELATED"/>
    <property type="match status" value="1"/>
</dbReference>
<dbReference type="Pfam" id="PF00026">
    <property type="entry name" value="Asp"/>
    <property type="match status" value="1"/>
</dbReference>